<feature type="chain" id="PRO_5046969764" evidence="2">
    <location>
        <begin position="25"/>
        <end position="180"/>
    </location>
</feature>
<name>A0ABQ8KB91_9APHY</name>
<evidence type="ECO:0000313" key="4">
    <source>
        <dbReference type="Proteomes" id="UP000814176"/>
    </source>
</evidence>
<proteinExistence type="predicted"/>
<evidence type="ECO:0000313" key="3">
    <source>
        <dbReference type="EMBL" id="KAH9834811.1"/>
    </source>
</evidence>
<dbReference type="RefSeq" id="XP_047777297.1">
    <property type="nucleotide sequence ID" value="XM_047916431.1"/>
</dbReference>
<sequence>MHFSAALPFAFLAVSRRPPSPCLCVCLLTIVVATKQRLMTPPCPGAYDPSEDDAELWTRDAAADAWARDAIVSLLARGDFTVEDVPMIVRAYANGPLAVRSPSKKLMYTPGWPDEQDKKKQEEEKKKKEQKEQQQKEQKEAATKAAKAAKEAAVKAVKAVKAAKAAQQPEDEQRLLDDYS</sequence>
<feature type="region of interest" description="Disordered" evidence="1">
    <location>
        <begin position="103"/>
        <end position="180"/>
    </location>
</feature>
<reference evidence="3 4" key="1">
    <citation type="journal article" date="2021" name="Environ. Microbiol.">
        <title>Gene family expansions and transcriptome signatures uncover fungal adaptations to wood decay.</title>
        <authorList>
            <person name="Hage H."/>
            <person name="Miyauchi S."/>
            <person name="Viragh M."/>
            <person name="Drula E."/>
            <person name="Min B."/>
            <person name="Chaduli D."/>
            <person name="Navarro D."/>
            <person name="Favel A."/>
            <person name="Norest M."/>
            <person name="Lesage-Meessen L."/>
            <person name="Balint B."/>
            <person name="Merenyi Z."/>
            <person name="de Eugenio L."/>
            <person name="Morin E."/>
            <person name="Martinez A.T."/>
            <person name="Baldrian P."/>
            <person name="Stursova M."/>
            <person name="Martinez M.J."/>
            <person name="Novotny C."/>
            <person name="Magnuson J.K."/>
            <person name="Spatafora J.W."/>
            <person name="Maurice S."/>
            <person name="Pangilinan J."/>
            <person name="Andreopoulos W."/>
            <person name="LaButti K."/>
            <person name="Hundley H."/>
            <person name="Na H."/>
            <person name="Kuo A."/>
            <person name="Barry K."/>
            <person name="Lipzen A."/>
            <person name="Henrissat B."/>
            <person name="Riley R."/>
            <person name="Ahrendt S."/>
            <person name="Nagy L.G."/>
            <person name="Grigoriev I.V."/>
            <person name="Martin F."/>
            <person name="Rosso M.N."/>
        </authorList>
    </citation>
    <scope>NUCLEOTIDE SEQUENCE [LARGE SCALE GENOMIC DNA]</scope>
    <source>
        <strain evidence="3 4">CIRM-BRFM 1785</strain>
    </source>
</reference>
<keyword evidence="2" id="KW-0732">Signal</keyword>
<dbReference type="EMBL" id="JADCUA010000014">
    <property type="protein sequence ID" value="KAH9834811.1"/>
    <property type="molecule type" value="Genomic_DNA"/>
</dbReference>
<feature type="compositionally biased region" description="Low complexity" evidence="1">
    <location>
        <begin position="154"/>
        <end position="168"/>
    </location>
</feature>
<feature type="compositionally biased region" description="Basic and acidic residues" evidence="1">
    <location>
        <begin position="171"/>
        <end position="180"/>
    </location>
</feature>
<feature type="signal peptide" evidence="2">
    <location>
        <begin position="1"/>
        <end position="24"/>
    </location>
</feature>
<evidence type="ECO:0000256" key="1">
    <source>
        <dbReference type="SAM" id="MobiDB-lite"/>
    </source>
</evidence>
<comment type="caution">
    <text evidence="3">The sequence shown here is derived from an EMBL/GenBank/DDBJ whole genome shotgun (WGS) entry which is preliminary data.</text>
</comment>
<keyword evidence="4" id="KW-1185">Reference proteome</keyword>
<accession>A0ABQ8KB91</accession>
<feature type="compositionally biased region" description="Basic and acidic residues" evidence="1">
    <location>
        <begin position="115"/>
        <end position="153"/>
    </location>
</feature>
<organism evidence="3 4">
    <name type="scientific">Rhodofomes roseus</name>
    <dbReference type="NCBI Taxonomy" id="34475"/>
    <lineage>
        <taxon>Eukaryota</taxon>
        <taxon>Fungi</taxon>
        <taxon>Dikarya</taxon>
        <taxon>Basidiomycota</taxon>
        <taxon>Agaricomycotina</taxon>
        <taxon>Agaricomycetes</taxon>
        <taxon>Polyporales</taxon>
        <taxon>Rhodofomes</taxon>
    </lineage>
</organism>
<protein>
    <submittedName>
        <fullName evidence="3">Uncharacterized protein</fullName>
    </submittedName>
</protein>
<dbReference type="GeneID" id="71997163"/>
<gene>
    <name evidence="3" type="ORF">C8Q71DRAFT_126063</name>
</gene>
<evidence type="ECO:0000256" key="2">
    <source>
        <dbReference type="SAM" id="SignalP"/>
    </source>
</evidence>
<dbReference type="Proteomes" id="UP000814176">
    <property type="component" value="Unassembled WGS sequence"/>
</dbReference>